<proteinExistence type="inferred from homology"/>
<comment type="similarity">
    <text evidence="1">Belongs to the short-chain dehydrogenases/reductases (SDR) family.</text>
</comment>
<accession>A0A3D4SY31</accession>
<organism evidence="5 6">
    <name type="scientific">Corynebacterium nuruki</name>
    <dbReference type="NCBI Taxonomy" id="1032851"/>
    <lineage>
        <taxon>Bacteria</taxon>
        <taxon>Bacillati</taxon>
        <taxon>Actinomycetota</taxon>
        <taxon>Actinomycetes</taxon>
        <taxon>Mycobacteriales</taxon>
        <taxon>Corynebacteriaceae</taxon>
        <taxon>Corynebacterium</taxon>
    </lineage>
</organism>
<dbReference type="AlphaFoldDB" id="A0A3D4SY31"/>
<feature type="compositionally biased region" description="Low complexity" evidence="3">
    <location>
        <begin position="7"/>
        <end position="25"/>
    </location>
</feature>
<comment type="caution">
    <text evidence="5">The sequence shown here is derived from an EMBL/GenBank/DDBJ whole genome shotgun (WGS) entry which is preliminary data.</text>
</comment>
<dbReference type="PRINTS" id="PR00081">
    <property type="entry name" value="GDHRDH"/>
</dbReference>
<name>A0A3D4SY31_9CORY</name>
<evidence type="ECO:0000256" key="3">
    <source>
        <dbReference type="SAM" id="MobiDB-lite"/>
    </source>
</evidence>
<evidence type="ECO:0000259" key="4">
    <source>
        <dbReference type="SMART" id="SM00822"/>
    </source>
</evidence>
<protein>
    <submittedName>
        <fullName evidence="5">Oxidoreductase</fullName>
    </submittedName>
</protein>
<gene>
    <name evidence="5" type="ORF">DIW82_05155</name>
</gene>
<dbReference type="Proteomes" id="UP000261739">
    <property type="component" value="Unassembled WGS sequence"/>
</dbReference>
<feature type="region of interest" description="Disordered" evidence="3">
    <location>
        <begin position="1"/>
        <end position="25"/>
    </location>
</feature>
<dbReference type="Pfam" id="PF13561">
    <property type="entry name" value="adh_short_C2"/>
    <property type="match status" value="1"/>
</dbReference>
<feature type="domain" description="Ketoreductase" evidence="4">
    <location>
        <begin position="26"/>
        <end position="176"/>
    </location>
</feature>
<evidence type="ECO:0000256" key="2">
    <source>
        <dbReference type="ARBA" id="ARBA00023002"/>
    </source>
</evidence>
<evidence type="ECO:0000256" key="1">
    <source>
        <dbReference type="ARBA" id="ARBA00006484"/>
    </source>
</evidence>
<dbReference type="InterPro" id="IPR036291">
    <property type="entry name" value="NAD(P)-bd_dom_sf"/>
</dbReference>
<dbReference type="InterPro" id="IPR002347">
    <property type="entry name" value="SDR_fam"/>
</dbReference>
<evidence type="ECO:0000313" key="6">
    <source>
        <dbReference type="Proteomes" id="UP000261739"/>
    </source>
</evidence>
<keyword evidence="2" id="KW-0560">Oxidoreductase</keyword>
<dbReference type="EMBL" id="DQID01000142">
    <property type="protein sequence ID" value="HCT14188.1"/>
    <property type="molecule type" value="Genomic_DNA"/>
</dbReference>
<dbReference type="Gene3D" id="3.40.50.720">
    <property type="entry name" value="NAD(P)-binding Rossmann-like Domain"/>
    <property type="match status" value="1"/>
</dbReference>
<dbReference type="PANTHER" id="PTHR42760:SF133">
    <property type="entry name" value="3-OXOACYL-[ACYL-CARRIER-PROTEIN] REDUCTASE"/>
    <property type="match status" value="1"/>
</dbReference>
<dbReference type="CDD" id="cd05233">
    <property type="entry name" value="SDR_c"/>
    <property type="match status" value="1"/>
</dbReference>
<dbReference type="PANTHER" id="PTHR42760">
    <property type="entry name" value="SHORT-CHAIN DEHYDROGENASES/REDUCTASES FAMILY MEMBER"/>
    <property type="match status" value="1"/>
</dbReference>
<sequence length="303" mass="31411">MTDTTDDSSTAPAGTPADTPTGTPTDVAVITGGAGGMGLATARKLGGNHIIVLSDVDEQKLRAATDSLTAEGITVHAAPCDITDRASVAALFETASSHGHVRAVVHAAGVSPQMGDPDFIIRVNGLGTVNITREYLRTAREGDALVNVASIAGHMSPTVLQPTRIFARALTDVDAFVAKMTAATKIVPAASRSGMAYSVSKSLVIWYSARMAADFGEHGARILSVSPGSFDTDMGQLEKDHGSGKMVEYAALKRFGRPEEIAAVLAFAVSREPGYLTGTDILVDGGNRAGLGLRGMLDMARSQ</sequence>
<dbReference type="Pfam" id="PF00106">
    <property type="entry name" value="adh_short"/>
    <property type="match status" value="1"/>
</dbReference>
<dbReference type="STRING" id="863239.GCA_000213935_00370"/>
<evidence type="ECO:0000313" key="5">
    <source>
        <dbReference type="EMBL" id="HCT14188.1"/>
    </source>
</evidence>
<dbReference type="SUPFAM" id="SSF51735">
    <property type="entry name" value="NAD(P)-binding Rossmann-fold domains"/>
    <property type="match status" value="1"/>
</dbReference>
<dbReference type="SMART" id="SM00822">
    <property type="entry name" value="PKS_KR"/>
    <property type="match status" value="1"/>
</dbReference>
<dbReference type="InterPro" id="IPR057326">
    <property type="entry name" value="KR_dom"/>
</dbReference>
<dbReference type="GO" id="GO:0016616">
    <property type="term" value="F:oxidoreductase activity, acting on the CH-OH group of donors, NAD or NADP as acceptor"/>
    <property type="evidence" value="ECO:0007669"/>
    <property type="project" value="UniProtKB-ARBA"/>
</dbReference>
<reference evidence="5 6" key="1">
    <citation type="journal article" date="2018" name="Nat. Biotechnol.">
        <title>A standardized bacterial taxonomy based on genome phylogeny substantially revises the tree of life.</title>
        <authorList>
            <person name="Parks D.H."/>
            <person name="Chuvochina M."/>
            <person name="Waite D.W."/>
            <person name="Rinke C."/>
            <person name="Skarshewski A."/>
            <person name="Chaumeil P.A."/>
            <person name="Hugenholtz P."/>
        </authorList>
    </citation>
    <scope>NUCLEOTIDE SEQUENCE [LARGE SCALE GENOMIC DNA]</scope>
    <source>
        <strain evidence="5">UBA11247</strain>
    </source>
</reference>